<feature type="active site" description="O-isoaspartyl threonine intermediate" evidence="4">
    <location>
        <position position="26"/>
    </location>
</feature>
<dbReference type="PANTHER" id="PTHR11707:SF28">
    <property type="entry name" value="60 KDA LYSOPHOSPHOLIPASE"/>
    <property type="match status" value="1"/>
</dbReference>
<proteinExistence type="inferred from homology"/>
<dbReference type="InterPro" id="IPR027473">
    <property type="entry name" value="L-asparaginase_C"/>
</dbReference>
<dbReference type="InterPro" id="IPR037152">
    <property type="entry name" value="L-asparaginase_N_sf"/>
</dbReference>
<evidence type="ECO:0000259" key="7">
    <source>
        <dbReference type="Pfam" id="PF00710"/>
    </source>
</evidence>
<dbReference type="EC" id="3.5.1.1" evidence="2"/>
<name>A0A7T4BND9_9CORY</name>
<protein>
    <recommendedName>
        <fullName evidence="2">asparaginase</fullName>
        <ecNumber evidence="2">3.5.1.1</ecNumber>
    </recommendedName>
</protein>
<evidence type="ECO:0000256" key="6">
    <source>
        <dbReference type="PROSITE-ProRule" id="PRU10099"/>
    </source>
</evidence>
<dbReference type="Gene3D" id="3.40.50.1170">
    <property type="entry name" value="L-asparaginase, N-terminal domain"/>
    <property type="match status" value="1"/>
</dbReference>
<dbReference type="Gene3D" id="3.40.50.40">
    <property type="match status" value="1"/>
</dbReference>
<dbReference type="Pfam" id="PF00710">
    <property type="entry name" value="Asparaginase"/>
    <property type="match status" value="1"/>
</dbReference>
<evidence type="ECO:0000259" key="8">
    <source>
        <dbReference type="Pfam" id="PF17763"/>
    </source>
</evidence>
<evidence type="ECO:0000256" key="1">
    <source>
        <dbReference type="ARBA" id="ARBA00010518"/>
    </source>
</evidence>
<reference evidence="9 10" key="1">
    <citation type="submission" date="2020-12" db="EMBL/GenBank/DDBJ databases">
        <title>FDA dAtabase for Regulatory Grade micrObial Sequences (FDA-ARGOS): Supporting development and validation of Infectious Disease Dx tests.</title>
        <authorList>
            <person name="Sproer C."/>
            <person name="Gronow S."/>
            <person name="Severitt S."/>
            <person name="Schroder I."/>
            <person name="Tallon L."/>
            <person name="Sadzewicz L."/>
            <person name="Zhao X."/>
            <person name="Boylan J."/>
            <person name="Ott S."/>
            <person name="Bowen H."/>
            <person name="Vavikolanu K."/>
            <person name="Mehta A."/>
            <person name="Aluvathingal J."/>
            <person name="Nadendla S."/>
            <person name="Lowell S."/>
            <person name="Myers T."/>
            <person name="Yan Y."/>
            <person name="Sichtig H."/>
        </authorList>
    </citation>
    <scope>NUCLEOTIDE SEQUENCE [LARGE SCALE GENOMIC DNA]</scope>
    <source>
        <strain evidence="9 10">FDAARGOS_1053</strain>
    </source>
</reference>
<evidence type="ECO:0000313" key="10">
    <source>
        <dbReference type="Proteomes" id="UP000596145"/>
    </source>
</evidence>
<dbReference type="InterPro" id="IPR040919">
    <property type="entry name" value="Asparaginase_C"/>
</dbReference>
<evidence type="ECO:0000256" key="5">
    <source>
        <dbReference type="PIRSR" id="PIRSR001220-2"/>
    </source>
</evidence>
<dbReference type="SFLD" id="SFLDS00057">
    <property type="entry name" value="Glutaminase/Asparaginase"/>
    <property type="match status" value="1"/>
</dbReference>
<evidence type="ECO:0000256" key="2">
    <source>
        <dbReference type="ARBA" id="ARBA00012920"/>
    </source>
</evidence>
<organism evidence="9 10">
    <name type="scientific">Corynebacterium glucuronolyticum</name>
    <dbReference type="NCBI Taxonomy" id="39791"/>
    <lineage>
        <taxon>Bacteria</taxon>
        <taxon>Bacillati</taxon>
        <taxon>Actinomycetota</taxon>
        <taxon>Actinomycetes</taxon>
        <taxon>Mycobacteriales</taxon>
        <taxon>Corynebacteriaceae</taxon>
        <taxon>Corynebacterium</taxon>
    </lineage>
</organism>
<evidence type="ECO:0000313" key="9">
    <source>
        <dbReference type="EMBL" id="QQB45435.1"/>
    </source>
</evidence>
<gene>
    <name evidence="9" type="ORF">I6I10_07810</name>
</gene>
<dbReference type="GO" id="GO:0006528">
    <property type="term" value="P:asparagine metabolic process"/>
    <property type="evidence" value="ECO:0007669"/>
    <property type="project" value="InterPro"/>
</dbReference>
<keyword evidence="3" id="KW-0378">Hydrolase</keyword>
<feature type="active site" evidence="6">
    <location>
        <position position="26"/>
    </location>
</feature>
<dbReference type="InterPro" id="IPR006034">
    <property type="entry name" value="Asparaginase/glutaminase-like"/>
</dbReference>
<dbReference type="PRINTS" id="PR00139">
    <property type="entry name" value="ASNGLNASE"/>
</dbReference>
<dbReference type="PIRSF" id="PIRSF001220">
    <property type="entry name" value="L-ASNase_gatD"/>
    <property type="match status" value="1"/>
</dbReference>
<dbReference type="InterPro" id="IPR036152">
    <property type="entry name" value="Asp/glu_Ase-like_sf"/>
</dbReference>
<feature type="binding site" evidence="5">
    <location>
        <begin position="104"/>
        <end position="105"/>
    </location>
    <ligand>
        <name>substrate</name>
    </ligand>
</feature>
<dbReference type="GeneID" id="92760424"/>
<comment type="similarity">
    <text evidence="1">Belongs to the asparaginase 1 family.</text>
</comment>
<dbReference type="Proteomes" id="UP000596145">
    <property type="component" value="Chromosome"/>
</dbReference>
<feature type="binding site" evidence="5">
    <location>
        <position position="71"/>
    </location>
    <ligand>
        <name>substrate</name>
    </ligand>
</feature>
<dbReference type="InterPro" id="IPR020827">
    <property type="entry name" value="Asparaginase/glutaminase_AS1"/>
</dbReference>
<evidence type="ECO:0000256" key="4">
    <source>
        <dbReference type="PIRSR" id="PIRSR001220-1"/>
    </source>
</evidence>
<dbReference type="PROSITE" id="PS51257">
    <property type="entry name" value="PROKAR_LIPOPROTEIN"/>
    <property type="match status" value="1"/>
</dbReference>
<sequence>MSGVKVTYMTNAVPSRHIVVVTTGGTIACTADEQGALVPTKTGDDLIEAITPQLEGSGISLSWHPLTQLDSSSLTMKDLDLIVGCIREVFEDESVDGIVVTHGTDSMEESALAVDTLIDDPRPVIFTGAQHPFDDPDTDGPQNLFEAVMTAGEPSACGIGTLIVFGHAVIPARGALKFHTSDELAFGTNAPEEPERADPVPPVTLADTRVDVLYAYPGAPRDLIDNALASGSQGIVVEAMGNGNVGTEFAEGLGDVLEKGIPVVISTRVPRGDVSGTYGGVGGGKTLLDKGALGSKYFRAGQSRILLAIAIASGRHPATLF</sequence>
<evidence type="ECO:0000256" key="3">
    <source>
        <dbReference type="ARBA" id="ARBA00022801"/>
    </source>
</evidence>
<feature type="domain" description="Asparaginase/glutaminase C-terminal" evidence="8">
    <location>
        <begin position="209"/>
        <end position="319"/>
    </location>
</feature>
<dbReference type="GO" id="GO:0004067">
    <property type="term" value="F:asparaginase activity"/>
    <property type="evidence" value="ECO:0007669"/>
    <property type="project" value="UniProtKB-UniRule"/>
</dbReference>
<dbReference type="AlphaFoldDB" id="A0A7T4BND9"/>
<dbReference type="SUPFAM" id="SSF53774">
    <property type="entry name" value="Glutaminase/Asparaginase"/>
    <property type="match status" value="1"/>
</dbReference>
<dbReference type="PROSITE" id="PS00144">
    <property type="entry name" value="ASN_GLN_ASE_1"/>
    <property type="match status" value="1"/>
</dbReference>
<dbReference type="RefSeq" id="WP_084036202.1">
    <property type="nucleotide sequence ID" value="NZ_CP066007.1"/>
</dbReference>
<dbReference type="OrthoDB" id="9788068at2"/>
<dbReference type="InterPro" id="IPR027474">
    <property type="entry name" value="L-asparaginase_N"/>
</dbReference>
<feature type="domain" description="L-asparaginase N-terminal" evidence="7">
    <location>
        <begin position="17"/>
        <end position="188"/>
    </location>
</feature>
<dbReference type="PIRSF" id="PIRSF500176">
    <property type="entry name" value="L_ASNase"/>
    <property type="match status" value="1"/>
</dbReference>
<dbReference type="PROSITE" id="PS51732">
    <property type="entry name" value="ASN_GLN_ASE_3"/>
    <property type="match status" value="1"/>
</dbReference>
<dbReference type="CDD" id="cd08964">
    <property type="entry name" value="L-asparaginase_II"/>
    <property type="match status" value="1"/>
</dbReference>
<dbReference type="InterPro" id="IPR004550">
    <property type="entry name" value="AsnASE_II"/>
</dbReference>
<dbReference type="EMBL" id="CP066007">
    <property type="protein sequence ID" value="QQB45435.1"/>
    <property type="molecule type" value="Genomic_DNA"/>
</dbReference>
<dbReference type="SMART" id="SM00870">
    <property type="entry name" value="Asparaginase"/>
    <property type="match status" value="1"/>
</dbReference>
<accession>A0A7T4BND9</accession>
<dbReference type="Pfam" id="PF17763">
    <property type="entry name" value="Asparaginase_C"/>
    <property type="match status" value="1"/>
</dbReference>
<dbReference type="PANTHER" id="PTHR11707">
    <property type="entry name" value="L-ASPARAGINASE"/>
    <property type="match status" value="1"/>
</dbReference>